<dbReference type="EMBL" id="PGTN01000020">
    <property type="protein sequence ID" value="PJF48230.1"/>
    <property type="molecule type" value="Genomic_DNA"/>
</dbReference>
<dbReference type="GO" id="GO:0009002">
    <property type="term" value="F:serine-type D-Ala-D-Ala carboxypeptidase activity"/>
    <property type="evidence" value="ECO:0007669"/>
    <property type="project" value="UniProtKB-EC"/>
</dbReference>
<evidence type="ECO:0000259" key="19">
    <source>
        <dbReference type="Pfam" id="PF00912"/>
    </source>
</evidence>
<evidence type="ECO:0000256" key="11">
    <source>
        <dbReference type="ARBA" id="ARBA00022984"/>
    </source>
</evidence>
<evidence type="ECO:0000256" key="4">
    <source>
        <dbReference type="ARBA" id="ARBA00022475"/>
    </source>
</evidence>
<dbReference type="InterPro" id="IPR012338">
    <property type="entry name" value="Beta-lactam/transpept-like"/>
</dbReference>
<dbReference type="InterPro" id="IPR023346">
    <property type="entry name" value="Lysozyme-like_dom_sf"/>
</dbReference>
<evidence type="ECO:0000256" key="8">
    <source>
        <dbReference type="ARBA" id="ARBA00022679"/>
    </source>
</evidence>
<keyword evidence="10" id="KW-0133">Cell shape</keyword>
<evidence type="ECO:0000259" key="18">
    <source>
        <dbReference type="Pfam" id="PF00905"/>
    </source>
</evidence>
<dbReference type="GO" id="GO:0071555">
    <property type="term" value="P:cell wall organization"/>
    <property type="evidence" value="ECO:0007669"/>
    <property type="project" value="UniProtKB-KW"/>
</dbReference>
<comment type="caution">
    <text evidence="20">The sequence shown here is derived from an EMBL/GenBank/DDBJ whole genome shotgun (WGS) entry which is preliminary data.</text>
</comment>
<keyword evidence="13" id="KW-0511">Multifunctional enzyme</keyword>
<comment type="catalytic activity">
    <reaction evidence="15">
        <text>Preferential cleavage: (Ac)2-L-Lys-D-Ala-|-D-Ala. Also transpeptidation of peptidyl-alanyl moieties that are N-acyl substituents of D-alanine.</text>
        <dbReference type="EC" id="3.4.16.4"/>
    </reaction>
</comment>
<dbReference type="AlphaFoldDB" id="A0A2M8QEK4"/>
<comment type="catalytic activity">
    <reaction evidence="16">
        <text>[GlcNAc-(1-&gt;4)-Mur2Ac(oyl-L-Ala-gamma-D-Glu-L-Lys-D-Ala-D-Ala)](n)-di-trans,octa-cis-undecaprenyl diphosphate + beta-D-GlcNAc-(1-&gt;4)-Mur2Ac(oyl-L-Ala-gamma-D-Glu-L-Lys-D-Ala-D-Ala)-di-trans,octa-cis-undecaprenyl diphosphate = [GlcNAc-(1-&gt;4)-Mur2Ac(oyl-L-Ala-gamma-D-Glu-L-Lys-D-Ala-D-Ala)](n+1)-di-trans,octa-cis-undecaprenyl diphosphate + di-trans,octa-cis-undecaprenyl diphosphate + H(+)</text>
        <dbReference type="Rhea" id="RHEA:23708"/>
        <dbReference type="Rhea" id="RHEA-COMP:9602"/>
        <dbReference type="Rhea" id="RHEA-COMP:9603"/>
        <dbReference type="ChEBI" id="CHEBI:15378"/>
        <dbReference type="ChEBI" id="CHEBI:58405"/>
        <dbReference type="ChEBI" id="CHEBI:60033"/>
        <dbReference type="ChEBI" id="CHEBI:78435"/>
        <dbReference type="EC" id="2.4.99.28"/>
    </reaction>
</comment>
<dbReference type="SUPFAM" id="SSF56601">
    <property type="entry name" value="beta-lactamase/transpeptidase-like"/>
    <property type="match status" value="1"/>
</dbReference>
<evidence type="ECO:0000256" key="17">
    <source>
        <dbReference type="SAM" id="MobiDB-lite"/>
    </source>
</evidence>
<dbReference type="InterPro" id="IPR036950">
    <property type="entry name" value="PBP_transglycosylase"/>
</dbReference>
<name>A0A2M8QEK4_9CHLR</name>
<proteinExistence type="inferred from homology"/>
<dbReference type="FunFam" id="1.10.3810.10:FF:000001">
    <property type="entry name" value="Penicillin-binding protein 1A"/>
    <property type="match status" value="1"/>
</dbReference>
<dbReference type="InterPro" id="IPR001264">
    <property type="entry name" value="Glyco_trans_51"/>
</dbReference>
<feature type="region of interest" description="Disordered" evidence="17">
    <location>
        <begin position="667"/>
        <end position="692"/>
    </location>
</feature>
<keyword evidence="7" id="KW-0328">Glycosyltransferase</keyword>
<dbReference type="InterPro" id="IPR050396">
    <property type="entry name" value="Glycosyltr_51/Transpeptidase"/>
</dbReference>
<evidence type="ECO:0000256" key="9">
    <source>
        <dbReference type="ARBA" id="ARBA00022801"/>
    </source>
</evidence>
<keyword evidence="12" id="KW-0472">Membrane</keyword>
<evidence type="ECO:0000256" key="7">
    <source>
        <dbReference type="ARBA" id="ARBA00022676"/>
    </source>
</evidence>
<dbReference type="PANTHER" id="PTHR32282">
    <property type="entry name" value="BINDING PROTEIN TRANSPEPTIDASE, PUTATIVE-RELATED"/>
    <property type="match status" value="1"/>
</dbReference>
<comment type="similarity">
    <text evidence="2">In the C-terminal section; belongs to the transpeptidase family.</text>
</comment>
<keyword evidence="6" id="KW-0645">Protease</keyword>
<keyword evidence="9" id="KW-0378">Hydrolase</keyword>
<sequence length="831" mass="90990">MCAMLRRLRLRRALIILLVIAVVAPLAAFAALWFTLPDVGQLYRRTQTPSTRILDRHGRLLYEIFDPRSLSGGRHTPIPLERIPLRLRQATIAVEDASFYDNPGVDLVGIARALWINLRGGEALAGGSTITQQLARMLLLDPDERSQRTLLRKLRESLLAWQIAQRYSKDEVLALYLNQVYYGNLAYGVEAAARTYFGRSVSELDLAECALLAGLPQSPTAYDPFNDPALAKRRQLIVLDLMVKHGMISEDEALAARQARLSYAPAPFEIRAPHFVSYVRHWLERELGVDAVVRGGLVVTTTLDLALNDAAQEIVRAHLRRLANPADRPGLSHNANNAALVALDPRTGEILAMVGSPNYFDARISGAVNAAIALRQPGSAIKPITYAAAFARGALTAATPIYDVRTAFPTREGLPYVPVNYDRRHYGPISARQALATSNNTAAVSVLQRIGIAAMLDQAHAMGIRSFKAPDRYGLALTLGGGEVRLLELVAAYGAFANEGRYVAPYAVLAVTAADGRPLFKRSTQVAGRSVLDARVAWLISDILADNAARAPAFGESSALKLSRPAAVKTGTTTDFRDNWTVGYTPQIVAGVWVGNADGQPMQRISGVTGAGPIWHDFMEIAHRALPMRWFERPPGLVRVEVCALSGMLPSPDCPQTRMEWFLEGTQPTQPDTWHRRVPVDGLTGRPASPDTPRERIAERVMLDLPAPLRDWARAQGWPVLDPVADPAPRASVVSRQSVAILRPDPGTIYRAAKELPPSVQRAPLEVRVDAADVASVDVALATGEVLVRFDRAPYRAFWRLHVGRHTLVARAHLRDGRVIESEPVHITVLP</sequence>
<keyword evidence="5" id="KW-0121">Carboxypeptidase</keyword>
<evidence type="ECO:0000256" key="6">
    <source>
        <dbReference type="ARBA" id="ARBA00022670"/>
    </source>
</evidence>
<keyword evidence="8" id="KW-0808">Transferase</keyword>
<dbReference type="GO" id="GO:0006508">
    <property type="term" value="P:proteolysis"/>
    <property type="evidence" value="ECO:0007669"/>
    <property type="project" value="UniProtKB-KW"/>
</dbReference>
<evidence type="ECO:0000313" key="20">
    <source>
        <dbReference type="EMBL" id="PJF48230.1"/>
    </source>
</evidence>
<feature type="domain" description="Penicillin-binding protein transpeptidase" evidence="18">
    <location>
        <begin position="339"/>
        <end position="588"/>
    </location>
</feature>
<evidence type="ECO:0000256" key="5">
    <source>
        <dbReference type="ARBA" id="ARBA00022645"/>
    </source>
</evidence>
<organism evidence="20 21">
    <name type="scientific">Candidatus Thermofonsia Clade 3 bacterium</name>
    <dbReference type="NCBI Taxonomy" id="2364212"/>
    <lineage>
        <taxon>Bacteria</taxon>
        <taxon>Bacillati</taxon>
        <taxon>Chloroflexota</taxon>
        <taxon>Candidatus Thermofontia</taxon>
        <taxon>Candidatus Thermofonsia Clade 3</taxon>
    </lineage>
</organism>
<evidence type="ECO:0000256" key="16">
    <source>
        <dbReference type="ARBA" id="ARBA00049902"/>
    </source>
</evidence>
<keyword evidence="14" id="KW-0961">Cell wall biogenesis/degradation</keyword>
<feature type="domain" description="Glycosyl transferase family 51" evidence="19">
    <location>
        <begin position="73"/>
        <end position="242"/>
    </location>
</feature>
<protein>
    <submittedName>
        <fullName evidence="20">Penicillin-binding protein</fullName>
    </submittedName>
</protein>
<comment type="similarity">
    <text evidence="3">In the N-terminal section; belongs to the glycosyltransferase 51 family.</text>
</comment>
<dbReference type="Pfam" id="PF00912">
    <property type="entry name" value="Transgly"/>
    <property type="match status" value="1"/>
</dbReference>
<dbReference type="InterPro" id="IPR001460">
    <property type="entry name" value="PCN-bd_Tpept"/>
</dbReference>
<keyword evidence="11" id="KW-0573">Peptidoglycan synthesis</keyword>
<dbReference type="GO" id="GO:0009252">
    <property type="term" value="P:peptidoglycan biosynthetic process"/>
    <property type="evidence" value="ECO:0007669"/>
    <property type="project" value="UniProtKB-KW"/>
</dbReference>
<accession>A0A2M8QEK4</accession>
<evidence type="ECO:0000313" key="21">
    <source>
        <dbReference type="Proteomes" id="UP000230790"/>
    </source>
</evidence>
<dbReference type="Gene3D" id="1.10.3810.10">
    <property type="entry name" value="Biosynthetic peptidoglycan transglycosylase-like"/>
    <property type="match status" value="1"/>
</dbReference>
<dbReference type="InterPro" id="IPR013783">
    <property type="entry name" value="Ig-like_fold"/>
</dbReference>
<evidence type="ECO:0000256" key="12">
    <source>
        <dbReference type="ARBA" id="ARBA00023136"/>
    </source>
</evidence>
<dbReference type="SUPFAM" id="SSF53955">
    <property type="entry name" value="Lysozyme-like"/>
    <property type="match status" value="1"/>
</dbReference>
<dbReference type="Gene3D" id="3.40.710.10">
    <property type="entry name" value="DD-peptidase/beta-lactamase superfamily"/>
    <property type="match status" value="1"/>
</dbReference>
<dbReference type="GO" id="GO:0008360">
    <property type="term" value="P:regulation of cell shape"/>
    <property type="evidence" value="ECO:0007669"/>
    <property type="project" value="UniProtKB-KW"/>
</dbReference>
<dbReference type="GO" id="GO:0005886">
    <property type="term" value="C:plasma membrane"/>
    <property type="evidence" value="ECO:0007669"/>
    <property type="project" value="UniProtKB-SubCell"/>
</dbReference>
<dbReference type="Pfam" id="PF00905">
    <property type="entry name" value="Transpeptidase"/>
    <property type="match status" value="1"/>
</dbReference>
<dbReference type="GO" id="GO:0030288">
    <property type="term" value="C:outer membrane-bounded periplasmic space"/>
    <property type="evidence" value="ECO:0007669"/>
    <property type="project" value="TreeGrafter"/>
</dbReference>
<reference evidence="20 21" key="1">
    <citation type="submission" date="2017-11" db="EMBL/GenBank/DDBJ databases">
        <title>Evolution of Phototrophy in the Chloroflexi Phylum Driven by Horizontal Gene Transfer.</title>
        <authorList>
            <person name="Ward L.M."/>
            <person name="Hemp J."/>
            <person name="Shih P.M."/>
            <person name="Mcglynn S.E."/>
            <person name="Fischer W."/>
        </authorList>
    </citation>
    <scope>NUCLEOTIDE SEQUENCE [LARGE SCALE GENOMIC DNA]</scope>
    <source>
        <strain evidence="20">JP3_7</strain>
    </source>
</reference>
<dbReference type="GO" id="GO:0008955">
    <property type="term" value="F:peptidoglycan glycosyltransferase activity"/>
    <property type="evidence" value="ECO:0007669"/>
    <property type="project" value="UniProtKB-EC"/>
</dbReference>
<evidence type="ECO:0000256" key="13">
    <source>
        <dbReference type="ARBA" id="ARBA00023268"/>
    </source>
</evidence>
<gene>
    <name evidence="20" type="ORF">CUN48_04560</name>
</gene>
<evidence type="ECO:0000256" key="14">
    <source>
        <dbReference type="ARBA" id="ARBA00023316"/>
    </source>
</evidence>
<dbReference type="Proteomes" id="UP000230790">
    <property type="component" value="Unassembled WGS sequence"/>
</dbReference>
<comment type="subcellular location">
    <subcellularLocation>
        <location evidence="1">Cell membrane</location>
    </subcellularLocation>
</comment>
<evidence type="ECO:0000256" key="15">
    <source>
        <dbReference type="ARBA" id="ARBA00034000"/>
    </source>
</evidence>
<dbReference type="Gene3D" id="2.60.40.10">
    <property type="entry name" value="Immunoglobulins"/>
    <property type="match status" value="1"/>
</dbReference>
<dbReference type="PANTHER" id="PTHR32282:SF11">
    <property type="entry name" value="PENICILLIN-BINDING PROTEIN 1B"/>
    <property type="match status" value="1"/>
</dbReference>
<evidence type="ECO:0000256" key="3">
    <source>
        <dbReference type="ARBA" id="ARBA00007739"/>
    </source>
</evidence>
<dbReference type="GO" id="GO:0008658">
    <property type="term" value="F:penicillin binding"/>
    <property type="evidence" value="ECO:0007669"/>
    <property type="project" value="InterPro"/>
</dbReference>
<evidence type="ECO:0000256" key="2">
    <source>
        <dbReference type="ARBA" id="ARBA00007090"/>
    </source>
</evidence>
<keyword evidence="4" id="KW-1003">Cell membrane</keyword>
<evidence type="ECO:0000256" key="1">
    <source>
        <dbReference type="ARBA" id="ARBA00004236"/>
    </source>
</evidence>
<evidence type="ECO:0000256" key="10">
    <source>
        <dbReference type="ARBA" id="ARBA00022960"/>
    </source>
</evidence>